<keyword evidence="9 16" id="KW-0378">Hydrolase</keyword>
<evidence type="ECO:0000256" key="2">
    <source>
        <dbReference type="ARBA" id="ARBA00001947"/>
    </source>
</evidence>
<comment type="similarity">
    <text evidence="3">Belongs to the peptidase M1 family.</text>
</comment>
<organism evidence="16 17">
    <name type="scientific">Nocardioides kribbensis</name>
    <dbReference type="NCBI Taxonomy" id="305517"/>
    <lineage>
        <taxon>Bacteria</taxon>
        <taxon>Bacillati</taxon>
        <taxon>Actinomycetota</taxon>
        <taxon>Actinomycetes</taxon>
        <taxon>Propionibacteriales</taxon>
        <taxon>Nocardioidaceae</taxon>
        <taxon>Nocardioides</taxon>
    </lineage>
</organism>
<evidence type="ECO:0000256" key="1">
    <source>
        <dbReference type="ARBA" id="ARBA00000098"/>
    </source>
</evidence>
<evidence type="ECO:0000259" key="15">
    <source>
        <dbReference type="Pfam" id="PF11838"/>
    </source>
</evidence>
<dbReference type="Pfam" id="PF01433">
    <property type="entry name" value="Peptidase_M1"/>
    <property type="match status" value="1"/>
</dbReference>
<evidence type="ECO:0000256" key="11">
    <source>
        <dbReference type="ARBA" id="ARBA00023049"/>
    </source>
</evidence>
<name>A0ABV1P3Y2_9ACTN</name>
<evidence type="ECO:0000256" key="7">
    <source>
        <dbReference type="ARBA" id="ARBA00022670"/>
    </source>
</evidence>
<keyword evidence="11" id="KW-0482">Metalloprotease</keyword>
<evidence type="ECO:0000256" key="6">
    <source>
        <dbReference type="ARBA" id="ARBA00022438"/>
    </source>
</evidence>
<comment type="caution">
    <text evidence="16">The sequence shown here is derived from an EMBL/GenBank/DDBJ whole genome shotgun (WGS) entry which is preliminary data.</text>
</comment>
<evidence type="ECO:0000313" key="16">
    <source>
        <dbReference type="EMBL" id="MEQ7849478.1"/>
    </source>
</evidence>
<evidence type="ECO:0000256" key="13">
    <source>
        <dbReference type="ARBA" id="ARBA00031533"/>
    </source>
</evidence>
<feature type="domain" description="ERAP1-like C-terminal" evidence="15">
    <location>
        <begin position="509"/>
        <end position="822"/>
    </location>
</feature>
<accession>A0ABV1P3Y2</accession>
<keyword evidence="17" id="KW-1185">Reference proteome</keyword>
<dbReference type="RefSeq" id="WP_349805719.1">
    <property type="nucleotide sequence ID" value="NZ_JBEGDP010000042.1"/>
</dbReference>
<evidence type="ECO:0000256" key="5">
    <source>
        <dbReference type="ARBA" id="ARBA00015611"/>
    </source>
</evidence>
<evidence type="ECO:0000256" key="12">
    <source>
        <dbReference type="ARBA" id="ARBA00029811"/>
    </source>
</evidence>
<evidence type="ECO:0000256" key="10">
    <source>
        <dbReference type="ARBA" id="ARBA00022833"/>
    </source>
</evidence>
<dbReference type="EC" id="3.4.11.2" evidence="4"/>
<dbReference type="PANTHER" id="PTHR11533:SF174">
    <property type="entry name" value="PUROMYCIN-SENSITIVE AMINOPEPTIDASE-RELATED"/>
    <property type="match status" value="1"/>
</dbReference>
<dbReference type="InterPro" id="IPR014782">
    <property type="entry name" value="Peptidase_M1_dom"/>
</dbReference>
<dbReference type="Proteomes" id="UP001482520">
    <property type="component" value="Unassembled WGS sequence"/>
</dbReference>
<protein>
    <recommendedName>
        <fullName evidence="5">Aminopeptidase N</fullName>
        <ecNumber evidence="4">3.4.11.2</ecNumber>
    </recommendedName>
    <alternativeName>
        <fullName evidence="12">Alanine aminopeptidase</fullName>
    </alternativeName>
    <alternativeName>
        <fullName evidence="13">Lysyl aminopeptidase</fullName>
    </alternativeName>
</protein>
<dbReference type="NCBIfam" id="TIGR02412">
    <property type="entry name" value="pepN_strep_liv"/>
    <property type="match status" value="1"/>
</dbReference>
<evidence type="ECO:0000256" key="3">
    <source>
        <dbReference type="ARBA" id="ARBA00010136"/>
    </source>
</evidence>
<dbReference type="CDD" id="cd09602">
    <property type="entry name" value="M1_APN"/>
    <property type="match status" value="1"/>
</dbReference>
<dbReference type="InterPro" id="IPR012778">
    <property type="entry name" value="Pept_M1_aminopeptidase"/>
</dbReference>
<feature type="domain" description="Peptidase M1 membrane alanine aminopeptidase" evidence="14">
    <location>
        <begin position="228"/>
        <end position="442"/>
    </location>
</feature>
<dbReference type="InterPro" id="IPR042097">
    <property type="entry name" value="Aminopeptidase_N-like_N_sf"/>
</dbReference>
<keyword evidence="8" id="KW-0479">Metal-binding</keyword>
<dbReference type="InterPro" id="IPR024571">
    <property type="entry name" value="ERAP1-like_C_dom"/>
</dbReference>
<sequence length="830" mass="89265">MSLTLEEARSRAAALSDLSYTVDLDLTGWEAGTFGVDTTVRLRTASPDTFLELTAAQDVTVAVDGVAREPAYDGRRITLAGLPTGVPVEVRVTARVPYVSDGDGMHLATDPADGATYASAYLGMDVTQRVLPCFDQVDLKAPVSMSVTAEAGWTVLANGRLEEREEAGGTAVRWRFATTPPVPLDQLVVCAGPWHSVTWEHAGLPFGWHARASLAADLDRDAAELVATTTSCFDHYAGLFAEPYAFDSYDQVFVPGQNWGALETPGCVTYRDELLPRGRTTARATAQRATVIAHEMAHMWFGNLVTMRWWEDTWLNESFADYLGYRVAEAGAGFAGALVAHEAGRKPAAYDADQRRSTHPVAPLAEDVPDVDSAFANFDALSYAKGNSCLRQLVTWLGDEDFLSGVDAHLTRHRFGNASLADLVASLDEASPRDVRGWAERWLRTPGFDTVLVERPEEGGDPLLRREGVRPHRLRVTAYDEHTWAEVATRLVDLEDDPVRLEGWGAHVVVPNAHGETFARLRLDARSWDAVAAGLGSLPDPLTRAVLWATAFERVQARDLPVDDYLALVARHLPVERDVALVQAVLRRTLDTVVVRSVPPARAAEAVETVAAACRAGLDALAQGGAPDGAAGLERAIVLTEGLAATSHDPGLLRAWLDAGRTAQGVELDPALRWSVVGRLAALGAADAALVAAERRADPSVAGELGAAAALAARPTAEAKAEAWAAAADDDRVSNRMFEALVGGMWSPEQADLLAPWVSRYLEQGPLLAARRGQAFGAVVGLRSFPRVALSPAQVQQLETALTGSLPTVLRRHWEDRLDDLRAGTEAPST</sequence>
<dbReference type="Gene3D" id="1.10.390.10">
    <property type="entry name" value="Neutral Protease Domain 2"/>
    <property type="match status" value="1"/>
</dbReference>
<evidence type="ECO:0000256" key="8">
    <source>
        <dbReference type="ARBA" id="ARBA00022723"/>
    </source>
</evidence>
<dbReference type="Pfam" id="PF11838">
    <property type="entry name" value="ERAP1_C"/>
    <property type="match status" value="1"/>
</dbReference>
<dbReference type="PANTHER" id="PTHR11533">
    <property type="entry name" value="PROTEASE M1 ZINC METALLOPROTEASE"/>
    <property type="match status" value="1"/>
</dbReference>
<keyword evidence="10" id="KW-0862">Zinc</keyword>
<reference evidence="16 17" key="1">
    <citation type="submission" date="2024-02" db="EMBL/GenBank/DDBJ databases">
        <title>Full genome sequence of Nocardioides kribbensis.</title>
        <authorList>
            <person name="Poletto B.L."/>
            <person name="Silva G."/>
            <person name="Galante D."/>
            <person name="Campos K.R."/>
            <person name="Santos M.B.N."/>
            <person name="Sacchi C.T."/>
        </authorList>
    </citation>
    <scope>NUCLEOTIDE SEQUENCE [LARGE SCALE GENOMIC DNA]</scope>
    <source>
        <strain evidence="16 17">O4R</strain>
    </source>
</reference>
<dbReference type="GO" id="GO:0016285">
    <property type="term" value="F:alanyl aminopeptidase activity"/>
    <property type="evidence" value="ECO:0007669"/>
    <property type="project" value="UniProtKB-EC"/>
</dbReference>
<dbReference type="InterPro" id="IPR001930">
    <property type="entry name" value="Peptidase_M1"/>
</dbReference>
<evidence type="ECO:0000313" key="17">
    <source>
        <dbReference type="Proteomes" id="UP001482520"/>
    </source>
</evidence>
<evidence type="ECO:0000256" key="9">
    <source>
        <dbReference type="ARBA" id="ARBA00022801"/>
    </source>
</evidence>
<proteinExistence type="inferred from homology"/>
<dbReference type="InterPro" id="IPR050344">
    <property type="entry name" value="Peptidase_M1_aminopeptidases"/>
</dbReference>
<dbReference type="PRINTS" id="PR00756">
    <property type="entry name" value="ALADIPTASE"/>
</dbReference>
<dbReference type="Gene3D" id="2.60.40.1730">
    <property type="entry name" value="tricorn interacting facor f3 domain"/>
    <property type="match status" value="1"/>
</dbReference>
<gene>
    <name evidence="16" type="primary">pepN</name>
    <name evidence="16" type="ORF">V6R90_19550</name>
</gene>
<evidence type="ECO:0000259" key="14">
    <source>
        <dbReference type="Pfam" id="PF01433"/>
    </source>
</evidence>
<dbReference type="SUPFAM" id="SSF63737">
    <property type="entry name" value="Leukotriene A4 hydrolase N-terminal domain"/>
    <property type="match status" value="1"/>
</dbReference>
<comment type="catalytic activity">
    <reaction evidence="1">
        <text>Release of an N-terminal amino acid, Xaa-|-Yaa- from a peptide, amide or arylamide. Xaa is preferably Ala, but may be most amino acids including Pro (slow action). When a terminal hydrophobic residue is followed by a prolyl residue, the two may be released as an intact Xaa-Pro dipeptide.</text>
        <dbReference type="EC" id="3.4.11.2"/>
    </reaction>
</comment>
<comment type="cofactor">
    <cofactor evidence="2">
        <name>Zn(2+)</name>
        <dbReference type="ChEBI" id="CHEBI:29105"/>
    </cofactor>
</comment>
<dbReference type="EMBL" id="JBEGDP010000042">
    <property type="protein sequence ID" value="MEQ7849478.1"/>
    <property type="molecule type" value="Genomic_DNA"/>
</dbReference>
<dbReference type="SUPFAM" id="SSF55486">
    <property type="entry name" value="Metalloproteases ('zincins'), catalytic domain"/>
    <property type="match status" value="1"/>
</dbReference>
<evidence type="ECO:0000256" key="4">
    <source>
        <dbReference type="ARBA" id="ARBA00012564"/>
    </source>
</evidence>
<keyword evidence="6 16" id="KW-0031">Aminopeptidase</keyword>
<keyword evidence="7" id="KW-0645">Protease</keyword>
<dbReference type="InterPro" id="IPR027268">
    <property type="entry name" value="Peptidase_M4/M1_CTD_sf"/>
</dbReference>